<dbReference type="InterPro" id="IPR036425">
    <property type="entry name" value="MoaB/Mog-like_dom_sf"/>
</dbReference>
<gene>
    <name evidence="3" type="primary">cinA</name>
    <name evidence="3" type="ORF">Pla123a_42330</name>
</gene>
<dbReference type="SMART" id="SM00852">
    <property type="entry name" value="MoCF_biosynth"/>
    <property type="match status" value="1"/>
</dbReference>
<dbReference type="InterPro" id="IPR050101">
    <property type="entry name" value="CinA"/>
</dbReference>
<dbReference type="Pfam" id="PF18146">
    <property type="entry name" value="CinA_KH"/>
    <property type="match status" value="1"/>
</dbReference>
<sequence>MVVNPPAVSDRLPSPGWAAAPPEATMRPAATFPSYGFPQASSMRGEIIAIGDELTTGQRLDTNTQWLAERLTDAGVTVLYHTTVADDLRANIDVFAAAIQRADVVVATGGLGPTADDLTRDALAAAAGVPLELDEDSLVKIEQMFASRGREMPERNRLQAMVPAGARPIPNEHGTAPGVEMRVDRPDGTACTLFALPGVPAEMKPMWTDTVLPAVNALHPAPRTIRHRRLKCFGVGESQLEAMMPDLIAREREPLVGITVHKATITLRMTASGADGAECLAKIAPTEQEIRDKLGVLVFGEEDEELQDVVLRMLRERGERLATYDSASGGLLAHWLSQADVSEAFANGEVCPPAPLGADQAEKLAEHTRLAEGAEYGLVLAPAGGTQEVPSIIVAVADAERVQHNVFPNLGHPDIEHDRAAKLALNELRKRLMPGE</sequence>
<keyword evidence="4" id="KW-1185">Reference proteome</keyword>
<dbReference type="NCBIfam" id="TIGR00200">
    <property type="entry name" value="cinA_nterm"/>
    <property type="match status" value="1"/>
</dbReference>
<dbReference type="PIRSF" id="PIRSF006728">
    <property type="entry name" value="CinA"/>
    <property type="match status" value="1"/>
</dbReference>
<evidence type="ECO:0000313" key="3">
    <source>
        <dbReference type="EMBL" id="TWT67677.1"/>
    </source>
</evidence>
<comment type="caution">
    <text evidence="3">The sequence shown here is derived from an EMBL/GenBank/DDBJ whole genome shotgun (WGS) entry which is preliminary data.</text>
</comment>
<dbReference type="SUPFAM" id="SSF53218">
    <property type="entry name" value="Molybdenum cofactor biosynthesis proteins"/>
    <property type="match status" value="1"/>
</dbReference>
<protein>
    <recommendedName>
        <fullName evidence="1">CinA-like protein</fullName>
    </recommendedName>
</protein>
<evidence type="ECO:0000259" key="2">
    <source>
        <dbReference type="SMART" id="SM00852"/>
    </source>
</evidence>
<dbReference type="CDD" id="cd00885">
    <property type="entry name" value="cinA"/>
    <property type="match status" value="1"/>
</dbReference>
<dbReference type="InterPro" id="IPR008135">
    <property type="entry name" value="Competence-induced_CinA"/>
</dbReference>
<feature type="domain" description="MoaB/Mog" evidence="2">
    <location>
        <begin position="46"/>
        <end position="217"/>
    </location>
</feature>
<dbReference type="Pfam" id="PF00994">
    <property type="entry name" value="MoCF_biosynth"/>
    <property type="match status" value="1"/>
</dbReference>
<accession>A0A5C5XWF6</accession>
<dbReference type="AlphaFoldDB" id="A0A5C5XWF6"/>
<dbReference type="PANTHER" id="PTHR13939:SF0">
    <property type="entry name" value="NMN AMIDOHYDROLASE-LIKE PROTEIN YFAY"/>
    <property type="match status" value="1"/>
</dbReference>
<dbReference type="SUPFAM" id="SSF142433">
    <property type="entry name" value="CinA-like"/>
    <property type="match status" value="1"/>
</dbReference>
<dbReference type="InterPro" id="IPR001453">
    <property type="entry name" value="MoaB/Mog_dom"/>
</dbReference>
<comment type="similarity">
    <text evidence="1">Belongs to the CinA family.</text>
</comment>
<dbReference type="PANTHER" id="PTHR13939">
    <property type="entry name" value="NICOTINAMIDE-NUCLEOTIDE AMIDOHYDROLASE PNCC"/>
    <property type="match status" value="1"/>
</dbReference>
<evidence type="ECO:0000313" key="4">
    <source>
        <dbReference type="Proteomes" id="UP000318478"/>
    </source>
</evidence>
<dbReference type="Gene3D" id="3.30.70.2860">
    <property type="match status" value="1"/>
</dbReference>
<organism evidence="3 4">
    <name type="scientific">Posidoniimonas polymericola</name>
    <dbReference type="NCBI Taxonomy" id="2528002"/>
    <lineage>
        <taxon>Bacteria</taxon>
        <taxon>Pseudomonadati</taxon>
        <taxon>Planctomycetota</taxon>
        <taxon>Planctomycetia</taxon>
        <taxon>Pirellulales</taxon>
        <taxon>Lacipirellulaceae</taxon>
        <taxon>Posidoniimonas</taxon>
    </lineage>
</organism>
<dbReference type="Proteomes" id="UP000318478">
    <property type="component" value="Unassembled WGS sequence"/>
</dbReference>
<proteinExistence type="inferred from homology"/>
<dbReference type="NCBIfam" id="TIGR00177">
    <property type="entry name" value="molyb_syn"/>
    <property type="match status" value="1"/>
</dbReference>
<dbReference type="Gene3D" id="3.90.950.20">
    <property type="entry name" value="CinA-like"/>
    <property type="match status" value="1"/>
</dbReference>
<dbReference type="Gene3D" id="3.40.980.10">
    <property type="entry name" value="MoaB/Mog-like domain"/>
    <property type="match status" value="1"/>
</dbReference>
<dbReference type="EMBL" id="SJPO01000012">
    <property type="protein sequence ID" value="TWT67677.1"/>
    <property type="molecule type" value="Genomic_DNA"/>
</dbReference>
<dbReference type="InterPro" id="IPR036653">
    <property type="entry name" value="CinA-like_C"/>
</dbReference>
<evidence type="ECO:0000256" key="1">
    <source>
        <dbReference type="HAMAP-Rule" id="MF_00226"/>
    </source>
</evidence>
<reference evidence="3 4" key="1">
    <citation type="submission" date="2019-02" db="EMBL/GenBank/DDBJ databases">
        <title>Deep-cultivation of Planctomycetes and their phenomic and genomic characterization uncovers novel biology.</title>
        <authorList>
            <person name="Wiegand S."/>
            <person name="Jogler M."/>
            <person name="Boedeker C."/>
            <person name="Pinto D."/>
            <person name="Vollmers J."/>
            <person name="Rivas-Marin E."/>
            <person name="Kohn T."/>
            <person name="Peeters S.H."/>
            <person name="Heuer A."/>
            <person name="Rast P."/>
            <person name="Oberbeckmann S."/>
            <person name="Bunk B."/>
            <person name="Jeske O."/>
            <person name="Meyerdierks A."/>
            <person name="Storesund J.E."/>
            <person name="Kallscheuer N."/>
            <person name="Luecker S."/>
            <person name="Lage O.M."/>
            <person name="Pohl T."/>
            <person name="Merkel B.J."/>
            <person name="Hornburger P."/>
            <person name="Mueller R.-W."/>
            <person name="Bruemmer F."/>
            <person name="Labrenz M."/>
            <person name="Spormann A.M."/>
            <person name="Op Den Camp H."/>
            <person name="Overmann J."/>
            <person name="Amann R."/>
            <person name="Jetten M.S.M."/>
            <person name="Mascher T."/>
            <person name="Medema M.H."/>
            <person name="Devos D.P."/>
            <person name="Kaster A.-K."/>
            <person name="Ovreas L."/>
            <person name="Rohde M."/>
            <person name="Galperin M.Y."/>
            <person name="Jogler C."/>
        </authorList>
    </citation>
    <scope>NUCLEOTIDE SEQUENCE [LARGE SCALE GENOMIC DNA]</scope>
    <source>
        <strain evidence="3 4">Pla123a</strain>
    </source>
</reference>
<dbReference type="InterPro" id="IPR041424">
    <property type="entry name" value="CinA_KH"/>
</dbReference>
<dbReference type="HAMAP" id="MF_00226_B">
    <property type="entry name" value="CinA_B"/>
    <property type="match status" value="1"/>
</dbReference>
<name>A0A5C5XWF6_9BACT</name>